<sequence>MFILDMTLKGISLSFEQLLKSRSCNLSSCPNSKGKHSMLGPERVRTRSFFNSPMIDKFCPRVHFSRLSILSFVKNISEEGKHGKFKPINIKTPSSIMSLKKSSGIIKN</sequence>
<dbReference type="EMBL" id="CP144695">
    <property type="protein sequence ID" value="WVZ07082.1"/>
    <property type="molecule type" value="Genomic_DNA"/>
</dbReference>
<organism evidence="1 2">
    <name type="scientific">Vigna mungo</name>
    <name type="common">Black gram</name>
    <name type="synonym">Phaseolus mungo</name>
    <dbReference type="NCBI Taxonomy" id="3915"/>
    <lineage>
        <taxon>Eukaryota</taxon>
        <taxon>Viridiplantae</taxon>
        <taxon>Streptophyta</taxon>
        <taxon>Embryophyta</taxon>
        <taxon>Tracheophyta</taxon>
        <taxon>Spermatophyta</taxon>
        <taxon>Magnoliopsida</taxon>
        <taxon>eudicotyledons</taxon>
        <taxon>Gunneridae</taxon>
        <taxon>Pentapetalae</taxon>
        <taxon>rosids</taxon>
        <taxon>fabids</taxon>
        <taxon>Fabales</taxon>
        <taxon>Fabaceae</taxon>
        <taxon>Papilionoideae</taxon>
        <taxon>50 kb inversion clade</taxon>
        <taxon>NPAAA clade</taxon>
        <taxon>indigoferoid/millettioid clade</taxon>
        <taxon>Phaseoleae</taxon>
        <taxon>Vigna</taxon>
    </lineage>
</organism>
<dbReference type="AlphaFoldDB" id="A0AAQ3RUP4"/>
<evidence type="ECO:0000313" key="1">
    <source>
        <dbReference type="EMBL" id="WVZ07082.1"/>
    </source>
</evidence>
<reference evidence="1 2" key="1">
    <citation type="journal article" date="2023" name="Life. Sci Alliance">
        <title>Evolutionary insights into 3D genome organization and epigenetic landscape of Vigna mungo.</title>
        <authorList>
            <person name="Junaid A."/>
            <person name="Singh B."/>
            <person name="Bhatia S."/>
        </authorList>
    </citation>
    <scope>NUCLEOTIDE SEQUENCE [LARGE SCALE GENOMIC DNA]</scope>
    <source>
        <strain evidence="1">Urdbean</strain>
    </source>
</reference>
<dbReference type="Proteomes" id="UP001374535">
    <property type="component" value="Chromosome 6"/>
</dbReference>
<accession>A0AAQ3RUP4</accession>
<evidence type="ECO:0000313" key="2">
    <source>
        <dbReference type="Proteomes" id="UP001374535"/>
    </source>
</evidence>
<keyword evidence="2" id="KW-1185">Reference proteome</keyword>
<protein>
    <submittedName>
        <fullName evidence="1">Uncharacterized protein</fullName>
    </submittedName>
</protein>
<gene>
    <name evidence="1" type="ORF">V8G54_020428</name>
</gene>
<proteinExistence type="predicted"/>
<name>A0AAQ3RUP4_VIGMU</name>